<dbReference type="RefSeq" id="WP_380075590.1">
    <property type="nucleotide sequence ID" value="NZ_JBHRZF010000011.1"/>
</dbReference>
<evidence type="ECO:0000313" key="2">
    <source>
        <dbReference type="Proteomes" id="UP001595748"/>
    </source>
</evidence>
<reference evidence="2" key="1">
    <citation type="journal article" date="2019" name="Int. J. Syst. Evol. Microbiol.">
        <title>The Global Catalogue of Microorganisms (GCM) 10K type strain sequencing project: providing services to taxonomists for standard genome sequencing and annotation.</title>
        <authorList>
            <consortium name="The Broad Institute Genomics Platform"/>
            <consortium name="The Broad Institute Genome Sequencing Center for Infectious Disease"/>
            <person name="Wu L."/>
            <person name="Ma J."/>
        </authorList>
    </citation>
    <scope>NUCLEOTIDE SEQUENCE [LARGE SCALE GENOMIC DNA]</scope>
    <source>
        <strain evidence="2">CCTCC AB 2013263</strain>
    </source>
</reference>
<name>A0ABV8A2B5_9DEIO</name>
<dbReference type="Proteomes" id="UP001595748">
    <property type="component" value="Unassembled WGS sequence"/>
</dbReference>
<keyword evidence="2" id="KW-1185">Reference proteome</keyword>
<sequence>MNQRKRAYEVINALGAIVSLADVDDQSEIIHARILLPYHPRTLKVLAGPWYGLRLRDAKQMAQREAMAADVFAHISCTQVTLRPWWRLWQRTPALAIELEARP</sequence>
<accession>A0ABV8A2B5</accession>
<organism evidence="1 2">
    <name type="scientific">Deinococcus antarcticus</name>
    <dbReference type="NCBI Taxonomy" id="1298767"/>
    <lineage>
        <taxon>Bacteria</taxon>
        <taxon>Thermotogati</taxon>
        <taxon>Deinococcota</taxon>
        <taxon>Deinococci</taxon>
        <taxon>Deinococcales</taxon>
        <taxon>Deinococcaceae</taxon>
        <taxon>Deinococcus</taxon>
    </lineage>
</organism>
<dbReference type="EMBL" id="JBHRZF010000011">
    <property type="protein sequence ID" value="MFC3859424.1"/>
    <property type="molecule type" value="Genomic_DNA"/>
</dbReference>
<proteinExistence type="predicted"/>
<evidence type="ECO:0000313" key="1">
    <source>
        <dbReference type="EMBL" id="MFC3859424.1"/>
    </source>
</evidence>
<comment type="caution">
    <text evidence="1">The sequence shown here is derived from an EMBL/GenBank/DDBJ whole genome shotgun (WGS) entry which is preliminary data.</text>
</comment>
<gene>
    <name evidence="1" type="ORF">ACFOPQ_01365</name>
</gene>
<protein>
    <submittedName>
        <fullName evidence="1">Uncharacterized protein</fullName>
    </submittedName>
</protein>